<organism evidence="2 3">
    <name type="scientific">Arabis nemorensis</name>
    <dbReference type="NCBI Taxonomy" id="586526"/>
    <lineage>
        <taxon>Eukaryota</taxon>
        <taxon>Viridiplantae</taxon>
        <taxon>Streptophyta</taxon>
        <taxon>Embryophyta</taxon>
        <taxon>Tracheophyta</taxon>
        <taxon>Spermatophyta</taxon>
        <taxon>Magnoliopsida</taxon>
        <taxon>eudicotyledons</taxon>
        <taxon>Gunneridae</taxon>
        <taxon>Pentapetalae</taxon>
        <taxon>rosids</taxon>
        <taxon>malvids</taxon>
        <taxon>Brassicales</taxon>
        <taxon>Brassicaceae</taxon>
        <taxon>Arabideae</taxon>
        <taxon>Arabis</taxon>
    </lineage>
</organism>
<keyword evidence="1" id="KW-1133">Transmembrane helix</keyword>
<dbReference type="PANTHER" id="PTHR22897:SF8">
    <property type="entry name" value="SULFHYDRYL OXIDASE"/>
    <property type="match status" value="1"/>
</dbReference>
<keyword evidence="1" id="KW-0472">Membrane</keyword>
<protein>
    <submittedName>
        <fullName evidence="2">Uncharacterized protein</fullName>
    </submittedName>
</protein>
<comment type="caution">
    <text evidence="2">The sequence shown here is derived from an EMBL/GenBank/DDBJ whole genome shotgun (WGS) entry which is preliminary data.</text>
</comment>
<name>A0A565BQS1_9BRAS</name>
<accession>A0A565BQS1</accession>
<feature type="transmembrane region" description="Helical" evidence="1">
    <location>
        <begin position="70"/>
        <end position="94"/>
    </location>
</feature>
<dbReference type="InterPro" id="IPR039798">
    <property type="entry name" value="Sulfhydryl_oxidase"/>
</dbReference>
<sequence>MIWPPKELCSSCYLSSSQKKVEWDEDHVYKFLKNYYGPKLVSLYKEKNVMGSKKETISATEDLTVATNAMVVPIGAALAIAIASCAFGALACYWRTQQKNRKYLLLSICRGEAGIEQVEAPDVFITYRQQAQSLLFEVETPRLPASDMGKHLVVR</sequence>
<dbReference type="PANTHER" id="PTHR22897">
    <property type="entry name" value="QUIESCIN Q6-RELATED SULFHYDRYL OXIDASE"/>
    <property type="match status" value="1"/>
</dbReference>
<keyword evidence="1" id="KW-0812">Transmembrane</keyword>
<dbReference type="AlphaFoldDB" id="A0A565BQS1"/>
<proteinExistence type="predicted"/>
<dbReference type="Proteomes" id="UP000489600">
    <property type="component" value="Unassembled WGS sequence"/>
</dbReference>
<keyword evidence="3" id="KW-1185">Reference proteome</keyword>
<evidence type="ECO:0000313" key="3">
    <source>
        <dbReference type="Proteomes" id="UP000489600"/>
    </source>
</evidence>
<dbReference type="GO" id="GO:0006457">
    <property type="term" value="P:protein folding"/>
    <property type="evidence" value="ECO:0007669"/>
    <property type="project" value="TreeGrafter"/>
</dbReference>
<dbReference type="GO" id="GO:0016971">
    <property type="term" value="F:flavin-dependent sulfhydryl oxidase activity"/>
    <property type="evidence" value="ECO:0007669"/>
    <property type="project" value="InterPro"/>
</dbReference>
<gene>
    <name evidence="2" type="ORF">ANE_LOCUS14168</name>
</gene>
<evidence type="ECO:0000313" key="2">
    <source>
        <dbReference type="EMBL" id="VVB03724.1"/>
    </source>
</evidence>
<reference evidence="2" key="1">
    <citation type="submission" date="2019-07" db="EMBL/GenBank/DDBJ databases">
        <authorList>
            <person name="Dittberner H."/>
        </authorList>
    </citation>
    <scope>NUCLEOTIDE SEQUENCE [LARGE SCALE GENOMIC DNA]</scope>
</reference>
<evidence type="ECO:0000256" key="1">
    <source>
        <dbReference type="SAM" id="Phobius"/>
    </source>
</evidence>
<dbReference type="InterPro" id="IPR036774">
    <property type="entry name" value="ERV/ALR_sulphydryl_oxid_sf"/>
</dbReference>
<dbReference type="GO" id="GO:0000139">
    <property type="term" value="C:Golgi membrane"/>
    <property type="evidence" value="ECO:0007669"/>
    <property type="project" value="TreeGrafter"/>
</dbReference>
<dbReference type="EMBL" id="CABITT030000005">
    <property type="protein sequence ID" value="VVB03724.1"/>
    <property type="molecule type" value="Genomic_DNA"/>
</dbReference>
<dbReference type="GO" id="GO:0005615">
    <property type="term" value="C:extracellular space"/>
    <property type="evidence" value="ECO:0007669"/>
    <property type="project" value="TreeGrafter"/>
</dbReference>
<dbReference type="OrthoDB" id="59470at2759"/>
<dbReference type="GO" id="GO:0003756">
    <property type="term" value="F:protein disulfide isomerase activity"/>
    <property type="evidence" value="ECO:0007669"/>
    <property type="project" value="TreeGrafter"/>
</dbReference>
<dbReference type="Gene3D" id="1.20.120.310">
    <property type="entry name" value="ERV/ALR sulfhydryl oxidase domain"/>
    <property type="match status" value="1"/>
</dbReference>